<protein>
    <recommendedName>
        <fullName evidence="6">Alkyl hydroperoxide reductase AhpD</fullName>
        <ecNumber evidence="6">1.11.1.28</ecNumber>
    </recommendedName>
    <alternativeName>
        <fullName evidence="6">Alkylhydroperoxidase AhpD</fullName>
    </alternativeName>
</protein>
<comment type="caution">
    <text evidence="8">The sequence shown here is derived from an EMBL/GenBank/DDBJ whole genome shotgun (WGS) entry which is preliminary data.</text>
</comment>
<dbReference type="GO" id="GO:0015036">
    <property type="term" value="F:disulfide oxidoreductase activity"/>
    <property type="evidence" value="ECO:0007669"/>
    <property type="project" value="TreeGrafter"/>
</dbReference>
<dbReference type="AlphaFoldDB" id="A0A2W5FK10"/>
<dbReference type="NCBIfam" id="TIGR00778">
    <property type="entry name" value="ahpD_dom"/>
    <property type="match status" value="1"/>
</dbReference>
<feature type="domain" description="Carboxymuconolactone decarboxylase-like" evidence="7">
    <location>
        <begin position="95"/>
        <end position="173"/>
    </location>
</feature>
<evidence type="ECO:0000256" key="3">
    <source>
        <dbReference type="ARBA" id="ARBA00023002"/>
    </source>
</evidence>
<accession>A0A2W5FK10</accession>
<dbReference type="EMBL" id="QFOT01000074">
    <property type="protein sequence ID" value="PZP55343.1"/>
    <property type="molecule type" value="Genomic_DNA"/>
</dbReference>
<sequence length="183" mass="19787">MTVENLKNALPEFAKDIKLNLSSLASDESLTSQQLWGAFLACAIATRQSEVISALESEVQDKLSPEAINAARSAAVIMAMNNVYYRSVHIMSNKEYQAMSAKLRMNILANHGVDKIDFELWALAVSAVNGCGMCLDAHEAQLIKHDLSKEQIQVALRIAATVNAAATAIDAMRNIPQSLAQAA</sequence>
<evidence type="ECO:0000259" key="7">
    <source>
        <dbReference type="Pfam" id="PF02627"/>
    </source>
</evidence>
<reference evidence="8 9" key="1">
    <citation type="submission" date="2017-08" db="EMBL/GenBank/DDBJ databases">
        <title>Infants hospitalized years apart are colonized by the same room-sourced microbial strains.</title>
        <authorList>
            <person name="Brooks B."/>
            <person name="Olm M.R."/>
            <person name="Firek B.A."/>
            <person name="Baker R."/>
            <person name="Thomas B.C."/>
            <person name="Morowitz M.J."/>
            <person name="Banfield J.F."/>
        </authorList>
    </citation>
    <scope>NUCLEOTIDE SEQUENCE [LARGE SCALE GENOMIC DNA]</scope>
    <source>
        <strain evidence="8">S2_006_000_R2_64</strain>
    </source>
</reference>
<dbReference type="InterPro" id="IPR004674">
    <property type="entry name" value="AhpD"/>
</dbReference>
<dbReference type="GO" id="GO:0051920">
    <property type="term" value="F:peroxiredoxin activity"/>
    <property type="evidence" value="ECO:0007669"/>
    <property type="project" value="InterPro"/>
</dbReference>
<feature type="disulfide bond" description="Interchain (with AhpC); in linked form" evidence="6">
    <location>
        <position position="134"/>
    </location>
</feature>
<keyword evidence="5 6" id="KW-0676">Redox-active center</keyword>
<dbReference type="PANTHER" id="PTHR33930">
    <property type="entry name" value="ALKYL HYDROPEROXIDE REDUCTASE AHPD"/>
    <property type="match status" value="1"/>
</dbReference>
<dbReference type="GO" id="GO:0032843">
    <property type="term" value="F:hydroperoxide reductase activity"/>
    <property type="evidence" value="ECO:0007669"/>
    <property type="project" value="InterPro"/>
</dbReference>
<dbReference type="SUPFAM" id="SSF69118">
    <property type="entry name" value="AhpD-like"/>
    <property type="match status" value="1"/>
</dbReference>
<dbReference type="NCBIfam" id="TIGR00777">
    <property type="entry name" value="ahpD"/>
    <property type="match status" value="1"/>
</dbReference>
<comment type="function">
    <text evidence="6">Antioxidant protein with alkyl hydroperoxidase activity. Required for the reduction of the AhpC active site cysteine residues and for the regeneration of the AhpC enzyme activity.</text>
</comment>
<dbReference type="HAMAP" id="MF_01676">
    <property type="entry name" value="AhpD"/>
    <property type="match status" value="1"/>
</dbReference>
<feature type="active site" description="Proton donor" evidence="6">
    <location>
        <position position="131"/>
    </location>
</feature>
<name>A0A2W5FK10_9BACT</name>
<keyword evidence="3 6" id="KW-0560">Oxidoreductase</keyword>
<evidence type="ECO:0000313" key="9">
    <source>
        <dbReference type="Proteomes" id="UP000249739"/>
    </source>
</evidence>
<keyword evidence="1 6" id="KW-0575">Peroxidase</keyword>
<keyword evidence="4 6" id="KW-1015">Disulfide bond</keyword>
<evidence type="ECO:0000256" key="1">
    <source>
        <dbReference type="ARBA" id="ARBA00022559"/>
    </source>
</evidence>
<dbReference type="EC" id="1.11.1.28" evidence="6"/>
<comment type="catalytic activity">
    <reaction evidence="6">
        <text>N(6)-[(R)-dihydrolipoyl]-L-lysyl-[lipoyl-carrier protein] + a hydroperoxide = N(6)-[(R)-lipoyl]-L-lysyl-[lipoyl-carrier protein] + an alcohol + H2O</text>
        <dbReference type="Rhea" id="RHEA:62636"/>
        <dbReference type="Rhea" id="RHEA-COMP:10502"/>
        <dbReference type="Rhea" id="RHEA-COMP:16355"/>
        <dbReference type="ChEBI" id="CHEBI:15377"/>
        <dbReference type="ChEBI" id="CHEBI:30879"/>
        <dbReference type="ChEBI" id="CHEBI:35924"/>
        <dbReference type="ChEBI" id="CHEBI:83099"/>
        <dbReference type="ChEBI" id="CHEBI:83100"/>
        <dbReference type="EC" id="1.11.1.28"/>
    </reaction>
</comment>
<dbReference type="InterPro" id="IPR029032">
    <property type="entry name" value="AhpD-like"/>
</dbReference>
<dbReference type="Proteomes" id="UP000249739">
    <property type="component" value="Unassembled WGS sequence"/>
</dbReference>
<dbReference type="PANTHER" id="PTHR33930:SF7">
    <property type="entry name" value="ALKYL HYDROPEROXIDE REDUCTASE AHPD"/>
    <property type="match status" value="1"/>
</dbReference>
<dbReference type="InterPro" id="IPR003779">
    <property type="entry name" value="CMD-like"/>
</dbReference>
<keyword evidence="2 6" id="KW-0049">Antioxidant</keyword>
<evidence type="ECO:0000256" key="2">
    <source>
        <dbReference type="ARBA" id="ARBA00022862"/>
    </source>
</evidence>
<feature type="disulfide bond" evidence="6">
    <location>
        <begin position="131"/>
        <end position="134"/>
    </location>
</feature>
<proteinExistence type="inferred from homology"/>
<dbReference type="Gene3D" id="1.20.1290.10">
    <property type="entry name" value="AhpD-like"/>
    <property type="match status" value="1"/>
</dbReference>
<dbReference type="GO" id="GO:0006979">
    <property type="term" value="P:response to oxidative stress"/>
    <property type="evidence" value="ECO:0007669"/>
    <property type="project" value="InterPro"/>
</dbReference>
<dbReference type="InterPro" id="IPR004675">
    <property type="entry name" value="AhpD_core"/>
</dbReference>
<evidence type="ECO:0000256" key="6">
    <source>
        <dbReference type="HAMAP-Rule" id="MF_01676"/>
    </source>
</evidence>
<comment type="similarity">
    <text evidence="6">Belongs to the AhpD family.</text>
</comment>
<evidence type="ECO:0000256" key="5">
    <source>
        <dbReference type="ARBA" id="ARBA00023284"/>
    </source>
</evidence>
<organism evidence="8 9">
    <name type="scientific">Micavibrio aeruginosavorus</name>
    <dbReference type="NCBI Taxonomy" id="349221"/>
    <lineage>
        <taxon>Bacteria</taxon>
        <taxon>Pseudomonadati</taxon>
        <taxon>Bdellovibrionota</taxon>
        <taxon>Bdellovibrionia</taxon>
        <taxon>Bdellovibrionales</taxon>
        <taxon>Pseudobdellovibrionaceae</taxon>
        <taxon>Micavibrio</taxon>
    </lineage>
</organism>
<dbReference type="GO" id="GO:0045454">
    <property type="term" value="P:cell redox homeostasis"/>
    <property type="evidence" value="ECO:0007669"/>
    <property type="project" value="TreeGrafter"/>
</dbReference>
<dbReference type="Pfam" id="PF02627">
    <property type="entry name" value="CMD"/>
    <property type="match status" value="1"/>
</dbReference>
<evidence type="ECO:0000256" key="4">
    <source>
        <dbReference type="ARBA" id="ARBA00023157"/>
    </source>
</evidence>
<evidence type="ECO:0000313" key="8">
    <source>
        <dbReference type="EMBL" id="PZP55343.1"/>
    </source>
</evidence>
<gene>
    <name evidence="6" type="primary">ahpD</name>
    <name evidence="8" type="ORF">DI586_07160</name>
</gene>
<feature type="active site" description="Cysteine sulfenic acid (-SOH) intermediate" evidence="6">
    <location>
        <position position="134"/>
    </location>
</feature>